<evidence type="ECO:0000256" key="1">
    <source>
        <dbReference type="SAM" id="Phobius"/>
    </source>
</evidence>
<evidence type="ECO:0000313" key="2">
    <source>
        <dbReference type="EMBL" id="MDH7641056.1"/>
    </source>
</evidence>
<keyword evidence="3" id="KW-1185">Reference proteome</keyword>
<gene>
    <name evidence="2" type="ORF">QGN17_20145</name>
</gene>
<proteinExistence type="predicted"/>
<feature type="transmembrane region" description="Helical" evidence="1">
    <location>
        <begin position="43"/>
        <end position="65"/>
    </location>
</feature>
<keyword evidence="1" id="KW-0472">Membrane</keyword>
<evidence type="ECO:0008006" key="4">
    <source>
        <dbReference type="Google" id="ProtNLM"/>
    </source>
</evidence>
<dbReference type="RefSeq" id="WP_281046398.1">
    <property type="nucleotide sequence ID" value="NZ_JARYGZ010000006.1"/>
</dbReference>
<dbReference type="EMBL" id="JARYGZ010000006">
    <property type="protein sequence ID" value="MDH7641056.1"/>
    <property type="molecule type" value="Genomic_DNA"/>
</dbReference>
<name>A0ABT6N7H8_9SPHN</name>
<organism evidence="2 3">
    <name type="scientific">Sphingomonas oryzagri</name>
    <dbReference type="NCBI Taxonomy" id="3042314"/>
    <lineage>
        <taxon>Bacteria</taxon>
        <taxon>Pseudomonadati</taxon>
        <taxon>Pseudomonadota</taxon>
        <taxon>Alphaproteobacteria</taxon>
        <taxon>Sphingomonadales</taxon>
        <taxon>Sphingomonadaceae</taxon>
        <taxon>Sphingomonas</taxon>
    </lineage>
</organism>
<protein>
    <recommendedName>
        <fullName evidence="4">DUF2178 domain-containing protein</fullName>
    </recommendedName>
</protein>
<feature type="transmembrane region" description="Helical" evidence="1">
    <location>
        <begin position="86"/>
        <end position="108"/>
    </location>
</feature>
<feature type="transmembrane region" description="Helical" evidence="1">
    <location>
        <begin position="114"/>
        <end position="133"/>
    </location>
</feature>
<reference evidence="2" key="1">
    <citation type="submission" date="2023-04" db="EMBL/GenBank/DDBJ databases">
        <title>Sphingomonas sp. MAHUQ-71 isolated from rice field.</title>
        <authorList>
            <person name="Huq M.A."/>
        </authorList>
    </citation>
    <scope>NUCLEOTIDE SEQUENCE</scope>
    <source>
        <strain evidence="2">MAHUQ-71</strain>
    </source>
</reference>
<keyword evidence="1" id="KW-0812">Transmembrane</keyword>
<sequence length="142" mass="15555">MSQSDVARAEWMSRRRANLFFASAFLFIAISWADFPMRGSIDFTIIWVAWAALLLLNLTGVGGWLCPPIARAMAEDESTRAHRARALSIGFFVGMGVALVMSILVRFVDVNAREVAMIVVTAGISSALISFAAQERLAMRDA</sequence>
<comment type="caution">
    <text evidence="2">The sequence shown here is derived from an EMBL/GenBank/DDBJ whole genome shotgun (WGS) entry which is preliminary data.</text>
</comment>
<dbReference type="Proteomes" id="UP001160625">
    <property type="component" value="Unassembled WGS sequence"/>
</dbReference>
<accession>A0ABT6N7H8</accession>
<keyword evidence="1" id="KW-1133">Transmembrane helix</keyword>
<evidence type="ECO:0000313" key="3">
    <source>
        <dbReference type="Proteomes" id="UP001160625"/>
    </source>
</evidence>